<evidence type="ECO:0000256" key="3">
    <source>
        <dbReference type="PIRSR" id="PIRSR001359-3"/>
    </source>
</evidence>
<feature type="binding site" evidence="2">
    <location>
        <position position="184"/>
    </location>
    <ligand>
        <name>dihydroxyacetone phosphate</name>
        <dbReference type="ChEBI" id="CHEBI:57642"/>
    </ligand>
</feature>
<evidence type="ECO:0000256" key="2">
    <source>
        <dbReference type="PIRSR" id="PIRSR001359-2"/>
    </source>
</evidence>
<dbReference type="Proteomes" id="UP000176755">
    <property type="component" value="Unassembled WGS sequence"/>
</dbReference>
<dbReference type="SUPFAM" id="SSF51569">
    <property type="entry name" value="Aldolase"/>
    <property type="match status" value="1"/>
</dbReference>
<dbReference type="GO" id="GO:0008270">
    <property type="term" value="F:zinc ion binding"/>
    <property type="evidence" value="ECO:0007669"/>
    <property type="project" value="InterPro"/>
</dbReference>
<dbReference type="GO" id="GO:0016832">
    <property type="term" value="F:aldehyde-lyase activity"/>
    <property type="evidence" value="ECO:0007669"/>
    <property type="project" value="InterPro"/>
</dbReference>
<feature type="active site" description="Proton donor" evidence="1">
    <location>
        <position position="83"/>
    </location>
</feature>
<dbReference type="STRING" id="1801663.A2175_02560"/>
<feature type="binding site" evidence="2">
    <location>
        <begin position="216"/>
        <end position="218"/>
    </location>
    <ligand>
        <name>dihydroxyacetone phosphate</name>
        <dbReference type="ChEBI" id="CHEBI:57642"/>
    </ligand>
</feature>
<dbReference type="PANTHER" id="PTHR30304:SF0">
    <property type="entry name" value="D-TAGATOSE-1,6-BISPHOSPHATE ALDOLASE SUBUNIT GATY-RELATED"/>
    <property type="match status" value="1"/>
</dbReference>
<protein>
    <recommendedName>
        <fullName evidence="6">Tagatose-bisphosphate aldolase</fullName>
    </recommendedName>
</protein>
<sequence length="291" mass="32445">MPNKNLIFKILKKAQKEKFAVGQFNISNLETIKAIVQAAQKLKSPVIIGTSEGESKFIDLDQAVALIRSFREETGLPLFLNLDHGKSSEYIKEAVDSGYDAVHFDGSKLSLEENIKTAKEIVKYAHKKEILTEGEISFIGGASEVLEKIPEIKEEDLTDPEEALRFITETGVDSLAINVGTFHGVDVFGKKPHINLQRLKEIKNKVGDKVFLVLHGGSGVPEEDIKEAIESGIVKININTELRLAFTNTLKKILEENPKETTPYKYMPKVIEEVQKVVEEKIQLFGSANKI</sequence>
<evidence type="ECO:0000256" key="1">
    <source>
        <dbReference type="PIRSR" id="PIRSR001359-1"/>
    </source>
</evidence>
<dbReference type="Gene3D" id="3.20.20.70">
    <property type="entry name" value="Aldolase class I"/>
    <property type="match status" value="1"/>
</dbReference>
<feature type="binding site" evidence="2">
    <location>
        <begin position="237"/>
        <end position="240"/>
    </location>
    <ligand>
        <name>dihydroxyacetone phosphate</name>
        <dbReference type="ChEBI" id="CHEBI:57642"/>
    </ligand>
</feature>
<proteinExistence type="predicted"/>
<evidence type="ECO:0000313" key="4">
    <source>
        <dbReference type="EMBL" id="OGZ18610.1"/>
    </source>
</evidence>
<dbReference type="InterPro" id="IPR000771">
    <property type="entry name" value="FBA_II"/>
</dbReference>
<keyword evidence="3" id="KW-0862">Zinc</keyword>
<dbReference type="Pfam" id="PF01116">
    <property type="entry name" value="F_bP_aldolase"/>
    <property type="match status" value="1"/>
</dbReference>
<reference evidence="4 5" key="1">
    <citation type="journal article" date="2016" name="Nat. Commun.">
        <title>Thousands of microbial genomes shed light on interconnected biogeochemical processes in an aquifer system.</title>
        <authorList>
            <person name="Anantharaman K."/>
            <person name="Brown C.T."/>
            <person name="Hug L.A."/>
            <person name="Sharon I."/>
            <person name="Castelle C.J."/>
            <person name="Probst A.J."/>
            <person name="Thomas B.C."/>
            <person name="Singh A."/>
            <person name="Wilkins M.J."/>
            <person name="Karaoz U."/>
            <person name="Brodie E.L."/>
            <person name="Williams K.H."/>
            <person name="Hubbard S.S."/>
            <person name="Banfield J.F."/>
        </authorList>
    </citation>
    <scope>NUCLEOTIDE SEQUENCE [LARGE SCALE GENOMIC DNA]</scope>
</reference>
<comment type="cofactor">
    <cofactor evidence="3">
        <name>Zn(2+)</name>
        <dbReference type="ChEBI" id="CHEBI:29105"/>
    </cofactor>
    <text evidence="3">Binds 2 Zn(2+) ions per subunit. One is catalytic and the other provides a structural contribution.</text>
</comment>
<dbReference type="InterPro" id="IPR050246">
    <property type="entry name" value="Class_II_FBP_aldolase"/>
</dbReference>
<feature type="binding site" evidence="3">
    <location>
        <position position="215"/>
    </location>
    <ligand>
        <name>Zn(2+)</name>
        <dbReference type="ChEBI" id="CHEBI:29105"/>
        <label>1</label>
        <note>catalytic</note>
    </ligand>
</feature>
<keyword evidence="3" id="KW-0479">Metal-binding</keyword>
<comment type="caution">
    <text evidence="4">The sequence shown here is derived from an EMBL/GenBank/DDBJ whole genome shotgun (WGS) entry which is preliminary data.</text>
</comment>
<dbReference type="InterPro" id="IPR013785">
    <property type="entry name" value="Aldolase_TIM"/>
</dbReference>
<dbReference type="AlphaFoldDB" id="A0A1G2DZW3"/>
<feature type="binding site" evidence="3">
    <location>
        <position position="105"/>
    </location>
    <ligand>
        <name>Zn(2+)</name>
        <dbReference type="ChEBI" id="CHEBI:29105"/>
        <label>2</label>
    </ligand>
</feature>
<dbReference type="NCBIfam" id="TIGR00167">
    <property type="entry name" value="cbbA"/>
    <property type="match status" value="1"/>
</dbReference>
<evidence type="ECO:0000313" key="5">
    <source>
        <dbReference type="Proteomes" id="UP000176755"/>
    </source>
</evidence>
<gene>
    <name evidence="4" type="ORF">A2175_02560</name>
</gene>
<dbReference type="GO" id="GO:0005975">
    <property type="term" value="P:carbohydrate metabolic process"/>
    <property type="evidence" value="ECO:0007669"/>
    <property type="project" value="InterPro"/>
</dbReference>
<accession>A0A1G2DZW3</accession>
<feature type="binding site" evidence="3">
    <location>
        <position position="135"/>
    </location>
    <ligand>
        <name>Zn(2+)</name>
        <dbReference type="ChEBI" id="CHEBI:29105"/>
        <label>2</label>
    </ligand>
</feature>
<name>A0A1G2DZW3_9BACT</name>
<dbReference type="PIRSF" id="PIRSF001359">
    <property type="entry name" value="F_bP_aldolase_II"/>
    <property type="match status" value="1"/>
</dbReference>
<dbReference type="CDD" id="cd00947">
    <property type="entry name" value="TBP_aldolase_IIB"/>
    <property type="match status" value="1"/>
</dbReference>
<feature type="binding site" evidence="3">
    <location>
        <position position="84"/>
    </location>
    <ligand>
        <name>Zn(2+)</name>
        <dbReference type="ChEBI" id="CHEBI:29105"/>
        <label>1</label>
        <note>catalytic</note>
    </ligand>
</feature>
<dbReference type="EMBL" id="MHLY01000009">
    <property type="protein sequence ID" value="OGZ18610.1"/>
    <property type="molecule type" value="Genomic_DNA"/>
</dbReference>
<organism evidence="4 5">
    <name type="scientific">Candidatus Nealsonbacteria bacterium RBG_13_42_11</name>
    <dbReference type="NCBI Taxonomy" id="1801663"/>
    <lineage>
        <taxon>Bacteria</taxon>
        <taxon>Candidatus Nealsoniibacteriota</taxon>
    </lineage>
</organism>
<evidence type="ECO:0008006" key="6">
    <source>
        <dbReference type="Google" id="ProtNLM"/>
    </source>
</evidence>
<feature type="binding site" evidence="3">
    <location>
        <position position="183"/>
    </location>
    <ligand>
        <name>Zn(2+)</name>
        <dbReference type="ChEBI" id="CHEBI:29105"/>
        <label>1</label>
        <note>catalytic</note>
    </ligand>
</feature>
<dbReference type="PANTHER" id="PTHR30304">
    <property type="entry name" value="D-TAGATOSE-1,6-BISPHOSPHATE ALDOLASE"/>
    <property type="match status" value="1"/>
</dbReference>